<dbReference type="AlphaFoldDB" id="A0A8H6Z4D1"/>
<proteinExistence type="predicted"/>
<dbReference type="InterPro" id="IPR001969">
    <property type="entry name" value="Aspartic_peptidase_AS"/>
</dbReference>
<dbReference type="Pfam" id="PF13650">
    <property type="entry name" value="Asp_protease_2"/>
    <property type="match status" value="1"/>
</dbReference>
<feature type="compositionally biased region" description="Acidic residues" evidence="2">
    <location>
        <begin position="374"/>
        <end position="383"/>
    </location>
</feature>
<feature type="compositionally biased region" description="Polar residues" evidence="2">
    <location>
        <begin position="356"/>
        <end position="366"/>
    </location>
</feature>
<evidence type="ECO:0000259" key="3">
    <source>
        <dbReference type="Pfam" id="PF13352"/>
    </source>
</evidence>
<dbReference type="EMBL" id="JACAZH010000004">
    <property type="protein sequence ID" value="KAF7370126.1"/>
    <property type="molecule type" value="Genomic_DNA"/>
</dbReference>
<gene>
    <name evidence="4" type="ORF">MSAN_00642800</name>
</gene>
<dbReference type="Proteomes" id="UP000623467">
    <property type="component" value="Unassembled WGS sequence"/>
</dbReference>
<feature type="compositionally biased region" description="Basic and acidic residues" evidence="2">
    <location>
        <begin position="70"/>
        <end position="97"/>
    </location>
</feature>
<evidence type="ECO:0000313" key="5">
    <source>
        <dbReference type="Proteomes" id="UP000623467"/>
    </source>
</evidence>
<feature type="compositionally biased region" description="Basic and acidic residues" evidence="2">
    <location>
        <begin position="37"/>
        <end position="47"/>
    </location>
</feature>
<dbReference type="CDD" id="cd00303">
    <property type="entry name" value="retropepsin_like"/>
    <property type="match status" value="1"/>
</dbReference>
<evidence type="ECO:0000313" key="4">
    <source>
        <dbReference type="EMBL" id="KAF7370126.1"/>
    </source>
</evidence>
<dbReference type="GO" id="GO:0006508">
    <property type="term" value="P:proteolysis"/>
    <property type="evidence" value="ECO:0007669"/>
    <property type="project" value="InterPro"/>
</dbReference>
<dbReference type="Gene3D" id="2.40.70.10">
    <property type="entry name" value="Acid Proteases"/>
    <property type="match status" value="1"/>
</dbReference>
<accession>A0A8H6Z4D1</accession>
<dbReference type="InterPro" id="IPR021109">
    <property type="entry name" value="Peptidase_aspartic_dom_sf"/>
</dbReference>
<dbReference type="GO" id="GO:0004190">
    <property type="term" value="F:aspartic-type endopeptidase activity"/>
    <property type="evidence" value="ECO:0007669"/>
    <property type="project" value="UniProtKB-KW"/>
</dbReference>
<dbReference type="OrthoDB" id="5535068at2759"/>
<keyword evidence="1" id="KW-0064">Aspartyl protease</keyword>
<dbReference type="SUPFAM" id="SSF50630">
    <property type="entry name" value="Acid proteases"/>
    <property type="match status" value="1"/>
</dbReference>
<reference evidence="4" key="1">
    <citation type="submission" date="2020-05" db="EMBL/GenBank/DDBJ databases">
        <title>Mycena genomes resolve the evolution of fungal bioluminescence.</title>
        <authorList>
            <person name="Tsai I.J."/>
        </authorList>
    </citation>
    <scope>NUCLEOTIDE SEQUENCE</scope>
    <source>
        <strain evidence="4">160909Yilan</strain>
    </source>
</reference>
<keyword evidence="5" id="KW-1185">Reference proteome</keyword>
<feature type="region of interest" description="Disordered" evidence="2">
    <location>
        <begin position="353"/>
        <end position="383"/>
    </location>
</feature>
<feature type="compositionally biased region" description="Pro residues" evidence="2">
    <location>
        <begin position="48"/>
        <end position="64"/>
    </location>
</feature>
<name>A0A8H6Z4D1_9AGAR</name>
<organism evidence="4 5">
    <name type="scientific">Mycena sanguinolenta</name>
    <dbReference type="NCBI Taxonomy" id="230812"/>
    <lineage>
        <taxon>Eukaryota</taxon>
        <taxon>Fungi</taxon>
        <taxon>Dikarya</taxon>
        <taxon>Basidiomycota</taxon>
        <taxon>Agaricomycotina</taxon>
        <taxon>Agaricomycetes</taxon>
        <taxon>Agaricomycetidae</taxon>
        <taxon>Agaricales</taxon>
        <taxon>Marasmiineae</taxon>
        <taxon>Mycenaceae</taxon>
        <taxon>Mycena</taxon>
    </lineage>
</organism>
<keyword evidence="1" id="KW-0645">Protease</keyword>
<feature type="region of interest" description="Disordered" evidence="2">
    <location>
        <begin position="1"/>
        <end position="100"/>
    </location>
</feature>
<dbReference type="InterPro" id="IPR025165">
    <property type="entry name" value="DUF4100"/>
</dbReference>
<evidence type="ECO:0000256" key="2">
    <source>
        <dbReference type="SAM" id="MobiDB-lite"/>
    </source>
</evidence>
<dbReference type="PROSITE" id="PS00141">
    <property type="entry name" value="ASP_PROTEASE"/>
    <property type="match status" value="1"/>
</dbReference>
<keyword evidence="1" id="KW-0378">Hydrolase</keyword>
<dbReference type="Pfam" id="PF13352">
    <property type="entry name" value="DUF4100"/>
    <property type="match status" value="1"/>
</dbReference>
<feature type="domain" description="DUF4100" evidence="3">
    <location>
        <begin position="15"/>
        <end position="156"/>
    </location>
</feature>
<feature type="compositionally biased region" description="Basic residues" evidence="2">
    <location>
        <begin position="1"/>
        <end position="16"/>
    </location>
</feature>
<evidence type="ECO:0000256" key="1">
    <source>
        <dbReference type="ARBA" id="ARBA00022750"/>
    </source>
</evidence>
<sequence>MLVHQRSRSRQVRKPRANSSNPPQAPPLGSGVPLNEFRLDPRREDPPHPITPSPSVPSTLPPVHPLNTEDGWRERERQKRGDKGKQKEDSEMPDAMRKQWRFSSQIQDSVSVDEVFSELMNAPVPLGITIGKVIGVSPPLQKKVTDFTQRRREYVTSTGEYEILSPELAKSAAAGSIPMGVTRPSDSIFEDVDDGEAVASYLSSFHALPSHPSRFLAFATGMITVTIKGQDVRCLVDTGSELNLVSLSLVQSLGLPNDTEGTRWSLSGVNGGSDRLMGLCRDVPMHVGGHNFDHHLFVSRQSPGKQEIILGQPWIQWFSGRIDLDRDGSMDLSLWADGDRSHPPNISVRLLKPGNERNQTGFQQGSHRAVYAEEASDDDSDFH</sequence>
<comment type="caution">
    <text evidence="4">The sequence shown here is derived from an EMBL/GenBank/DDBJ whole genome shotgun (WGS) entry which is preliminary data.</text>
</comment>
<protein>
    <recommendedName>
        <fullName evidence="3">DUF4100 domain-containing protein</fullName>
    </recommendedName>
</protein>